<feature type="domain" description="WCX" evidence="2">
    <location>
        <begin position="240"/>
        <end position="308"/>
    </location>
</feature>
<dbReference type="PANTHER" id="PTHR34580">
    <property type="match status" value="1"/>
</dbReference>
<dbReference type="Pfam" id="PF13280">
    <property type="entry name" value="WYL"/>
    <property type="match status" value="1"/>
</dbReference>
<gene>
    <name evidence="3" type="ORF">UFOPK2918_00863</name>
</gene>
<organism evidence="3">
    <name type="scientific">freshwater metagenome</name>
    <dbReference type="NCBI Taxonomy" id="449393"/>
    <lineage>
        <taxon>unclassified sequences</taxon>
        <taxon>metagenomes</taxon>
        <taxon>ecological metagenomes</taxon>
    </lineage>
</organism>
<sequence>MSRKSERLVNLTIALLATKRYLTKNEIFRSIEGYEGNEESKERMFERDKDDLRTLGIEIEVGGLDPLFNDEAGYRIKPENYALDLGEISGTDIALLSLAAQAWNGAALDSGAQTALLKLKSMGIASDLAAIPTLAPRITLMNEEIENVLQAIANQSHISFEYFSIDLIAKPREIAPYAVGTRNGHWYFTGMDLEKKEIRTFRIDRVASQIQIVGKSNRFTVPTGFDLFETMDAIEPEKLAVLEIRKGKAAALRKAAQSIQDLGEWERIEIAYGDSEVFIDTILWHLDDVVVNEPAEIRGKVIDTLKELVRIHG</sequence>
<dbReference type="PANTHER" id="PTHR34580:SF3">
    <property type="entry name" value="PROTEIN PAFB"/>
    <property type="match status" value="1"/>
</dbReference>
<protein>
    <submittedName>
        <fullName evidence="3">Unannotated protein</fullName>
    </submittedName>
</protein>
<accession>A0A6J6W906</accession>
<dbReference type="InterPro" id="IPR051534">
    <property type="entry name" value="CBASS_pafABC_assoc_protein"/>
</dbReference>
<dbReference type="AlphaFoldDB" id="A0A6J6W906"/>
<feature type="domain" description="WYL" evidence="1">
    <location>
        <begin position="145"/>
        <end position="207"/>
    </location>
</feature>
<dbReference type="InterPro" id="IPR026881">
    <property type="entry name" value="WYL_dom"/>
</dbReference>
<dbReference type="InterPro" id="IPR057727">
    <property type="entry name" value="WCX_dom"/>
</dbReference>
<proteinExistence type="predicted"/>
<dbReference type="Pfam" id="PF25583">
    <property type="entry name" value="WCX"/>
    <property type="match status" value="1"/>
</dbReference>
<dbReference type="EMBL" id="CAEZZT010000058">
    <property type="protein sequence ID" value="CAB4779955.1"/>
    <property type="molecule type" value="Genomic_DNA"/>
</dbReference>
<evidence type="ECO:0000313" key="3">
    <source>
        <dbReference type="EMBL" id="CAB4779955.1"/>
    </source>
</evidence>
<reference evidence="3" key="1">
    <citation type="submission" date="2020-05" db="EMBL/GenBank/DDBJ databases">
        <authorList>
            <person name="Chiriac C."/>
            <person name="Salcher M."/>
            <person name="Ghai R."/>
            <person name="Kavagutti S V."/>
        </authorList>
    </citation>
    <scope>NUCLEOTIDE SEQUENCE</scope>
</reference>
<name>A0A6J6W906_9ZZZZ</name>
<dbReference type="PROSITE" id="PS52050">
    <property type="entry name" value="WYL"/>
    <property type="match status" value="1"/>
</dbReference>
<evidence type="ECO:0000259" key="2">
    <source>
        <dbReference type="Pfam" id="PF25583"/>
    </source>
</evidence>
<evidence type="ECO:0000259" key="1">
    <source>
        <dbReference type="Pfam" id="PF13280"/>
    </source>
</evidence>